<organism evidence="2 3">
    <name type="scientific">Nannochloropsis salina CCMP1776</name>
    <dbReference type="NCBI Taxonomy" id="1027361"/>
    <lineage>
        <taxon>Eukaryota</taxon>
        <taxon>Sar</taxon>
        <taxon>Stramenopiles</taxon>
        <taxon>Ochrophyta</taxon>
        <taxon>Eustigmatophyceae</taxon>
        <taxon>Eustigmatales</taxon>
        <taxon>Monodopsidaceae</taxon>
        <taxon>Microchloropsis</taxon>
        <taxon>Microchloropsis salina</taxon>
    </lineage>
</organism>
<gene>
    <name evidence="2" type="ORF">NSK_005340</name>
</gene>
<reference evidence="2 3" key="1">
    <citation type="submission" date="2019-01" db="EMBL/GenBank/DDBJ databases">
        <title>Nuclear Genome Assembly of the Microalgal Biofuel strain Nannochloropsis salina CCMP1776.</title>
        <authorList>
            <person name="Hovde B."/>
        </authorList>
    </citation>
    <scope>NUCLEOTIDE SEQUENCE [LARGE SCALE GENOMIC DNA]</scope>
    <source>
        <strain evidence="2 3">CCMP1776</strain>
    </source>
</reference>
<feature type="compositionally biased region" description="Acidic residues" evidence="1">
    <location>
        <begin position="489"/>
        <end position="554"/>
    </location>
</feature>
<comment type="caution">
    <text evidence="2">The sequence shown here is derived from an EMBL/GenBank/DDBJ whole genome shotgun (WGS) entry which is preliminary data.</text>
</comment>
<dbReference type="OrthoDB" id="69177at2759"/>
<evidence type="ECO:0000313" key="2">
    <source>
        <dbReference type="EMBL" id="TFJ83370.1"/>
    </source>
</evidence>
<dbReference type="PANTHER" id="PTHR35711">
    <property type="entry name" value="EXPRESSED PROTEIN"/>
    <property type="match status" value="1"/>
</dbReference>
<dbReference type="EMBL" id="SDOX01000043">
    <property type="protein sequence ID" value="TFJ83370.1"/>
    <property type="molecule type" value="Genomic_DNA"/>
</dbReference>
<feature type="region of interest" description="Disordered" evidence="1">
    <location>
        <begin position="480"/>
        <end position="583"/>
    </location>
</feature>
<protein>
    <submittedName>
        <fullName evidence="2">Uncharacterized protein</fullName>
    </submittedName>
</protein>
<feature type="compositionally biased region" description="Acidic residues" evidence="1">
    <location>
        <begin position="562"/>
        <end position="577"/>
    </location>
</feature>
<feature type="compositionally biased region" description="Basic and acidic residues" evidence="1">
    <location>
        <begin position="81"/>
        <end position="92"/>
    </location>
</feature>
<feature type="region of interest" description="Disordered" evidence="1">
    <location>
        <begin position="44"/>
        <end position="109"/>
    </location>
</feature>
<dbReference type="Proteomes" id="UP000355283">
    <property type="component" value="Unassembled WGS sequence"/>
</dbReference>
<evidence type="ECO:0000313" key="3">
    <source>
        <dbReference type="Proteomes" id="UP000355283"/>
    </source>
</evidence>
<feature type="compositionally biased region" description="Acidic residues" evidence="1">
    <location>
        <begin position="70"/>
        <end position="80"/>
    </location>
</feature>
<proteinExistence type="predicted"/>
<evidence type="ECO:0000256" key="1">
    <source>
        <dbReference type="SAM" id="MobiDB-lite"/>
    </source>
</evidence>
<dbReference type="PANTHER" id="PTHR35711:SF1">
    <property type="entry name" value="ECTODERMAL, ISOFORM F"/>
    <property type="match status" value="1"/>
</dbReference>
<dbReference type="AlphaFoldDB" id="A0A4D9CW19"/>
<accession>A0A4D9CW19</accession>
<keyword evidence="3" id="KW-1185">Reference proteome</keyword>
<sequence length="595" mass="65756">MWPRKTADGLQTSLPARTYDRSSRVAASGWRAWLRIRYSKMDGGTDEQRLKRTKKNVPSANKIIDAKQETEEEETVEHDDDADKHCSRKEDGWGNNDFQSKQDGGDGDIEAEGKELELLVDEDGRLVFDGGHVDYSFRSFPAAFPCFCTDATSSSVLSTLLHDCRVASTARAQAKAGGDYSEGETFFITADTEPKVQLEALALSIFRAHTSQTAYTEGHSGAEWWVQVLEEEDDIGLHFDKDYALEAHGLNIYPHLATVTYLSSLGGPTLVLPLSGPLHVGEDLSGALSGAWLSLPAVGKHTVFDGRLLHAAPAELRGLWADGDGLEEGGRAERKGGRKRVTLLVNVWLNHIPNGSERPSPSLLQALSPCDSAAPLECRIPLAPPFQRGEAEEGTISSSLTSPGASQVTEVTLRGGAVGEGAAQRASWRLGGEAKQRYKVSILVPAEEGRKFSRKDKGSTVRLMFKEGVTGMVVREVGRKGKRKRMVNEGEEEEEEEDEEDEDDDDDDDEDEDEDEDGDDGEEDDGEEEEEGEEDGIKGEEDDGEEEEEEEEEEGDKKKKEEEEEDVEEEEMEEEDYKESKKVEMVILIPEERGR</sequence>
<name>A0A4D9CW19_9STRA</name>